<feature type="transmembrane region" description="Helical" evidence="1">
    <location>
        <begin position="48"/>
        <end position="71"/>
    </location>
</feature>
<feature type="transmembrane region" description="Helical" evidence="1">
    <location>
        <begin position="77"/>
        <end position="96"/>
    </location>
</feature>
<sequence length="158" mass="18594">MLEMLIMLMIIMSILFSSLMTPLSMVVTLILQTMLISIISSIMISSFWYSYMMILIMISGLLILFMYMASIASNEKFNIPTMLILYLMMLGFYLNFTKKEMIFEKKISFYINQEMIMNKLFNYKFMMPTILMITLLFLMMIIVSFLVNSNEGPMRKSN</sequence>
<gene>
    <name evidence="2" type="primary">ND6</name>
</gene>
<evidence type="ECO:0000313" key="2">
    <source>
        <dbReference type="EMBL" id="AWD31622.1"/>
    </source>
</evidence>
<accession>A0A343WNP6</accession>
<keyword evidence="2" id="KW-0496">Mitochondrion</keyword>
<keyword evidence="1" id="KW-0812">Transmembrane</keyword>
<feature type="transmembrane region" description="Helical" evidence="1">
    <location>
        <begin position="6"/>
        <end position="36"/>
    </location>
</feature>
<dbReference type="AlphaFoldDB" id="A0A343WNP6"/>
<geneLocation type="mitochondrion" evidence="2"/>
<dbReference type="RefSeq" id="YP_009488363.1">
    <property type="nucleotide sequence ID" value="NC_037835.1"/>
</dbReference>
<dbReference type="GeneID" id="37248582"/>
<reference evidence="2" key="1">
    <citation type="journal article" date="2018" name="BMC Genomics">
        <title>Compositional and mutational rate heterogeneity in mitochondrial genomes and its effect on the phylogenetic inferences of Cimicomorpha (Hemiptera: Heteroptera).</title>
        <authorList>
            <person name="Yang H."/>
            <person name="Li T."/>
            <person name="Dang K."/>
            <person name="Bu W."/>
        </authorList>
    </citation>
    <scope>NUCLEOTIDE SEQUENCE</scope>
</reference>
<organism evidence="2">
    <name type="scientific">Metasalis populi</name>
    <dbReference type="NCBI Taxonomy" id="1589681"/>
    <lineage>
        <taxon>Eukaryota</taxon>
        <taxon>Metazoa</taxon>
        <taxon>Ecdysozoa</taxon>
        <taxon>Arthropoda</taxon>
        <taxon>Hexapoda</taxon>
        <taxon>Insecta</taxon>
        <taxon>Pterygota</taxon>
        <taxon>Neoptera</taxon>
        <taxon>Paraneoptera</taxon>
        <taxon>Hemiptera</taxon>
        <taxon>Heteroptera</taxon>
        <taxon>Panheteroptera</taxon>
        <taxon>Cimicomorpha</taxon>
        <taxon>Tingidae</taxon>
        <taxon>Metasalis</taxon>
    </lineage>
</organism>
<name>A0A343WNP6_9HEMI</name>
<keyword evidence="1" id="KW-1133">Transmembrane helix</keyword>
<keyword evidence="1" id="KW-0472">Membrane</keyword>
<proteinExistence type="predicted"/>
<dbReference type="CTD" id="4541"/>
<feature type="transmembrane region" description="Helical" evidence="1">
    <location>
        <begin position="125"/>
        <end position="147"/>
    </location>
</feature>
<dbReference type="EMBL" id="MF351857">
    <property type="protein sequence ID" value="AWD31622.1"/>
    <property type="molecule type" value="Genomic_DNA"/>
</dbReference>
<protein>
    <submittedName>
        <fullName evidence="2">NADH dehydrogenase subunit 6</fullName>
    </submittedName>
</protein>
<evidence type="ECO:0000256" key="1">
    <source>
        <dbReference type="SAM" id="Phobius"/>
    </source>
</evidence>